<dbReference type="EC" id="2.7.2.4" evidence="9"/>
<dbReference type="GO" id="GO:0005829">
    <property type="term" value="C:cytosol"/>
    <property type="evidence" value="ECO:0007669"/>
    <property type="project" value="TreeGrafter"/>
</dbReference>
<dbReference type="GO" id="GO:0009089">
    <property type="term" value="P:lysine biosynthetic process via diaminopimelate"/>
    <property type="evidence" value="ECO:0007669"/>
    <property type="project" value="UniProtKB-UniPathway"/>
</dbReference>
<dbReference type="InterPro" id="IPR018042">
    <property type="entry name" value="Aspartate_kinase_CS"/>
</dbReference>
<dbReference type="Pfam" id="PF00696">
    <property type="entry name" value="AA_kinase"/>
    <property type="match status" value="1"/>
</dbReference>
<protein>
    <recommendedName>
        <fullName evidence="9">Aspartokinase</fullName>
        <ecNumber evidence="9">2.7.2.4</ecNumber>
    </recommendedName>
</protein>
<comment type="pathway">
    <text evidence="10">Amino-acid biosynthesis; L-methionine biosynthesis via de novo pathway; L-homoserine from L-aspartate: step 1/3.</text>
</comment>
<dbReference type="InterPro" id="IPR054352">
    <property type="entry name" value="ACT_Aspartokinase"/>
</dbReference>
<evidence type="ECO:0000259" key="12">
    <source>
        <dbReference type="Pfam" id="PF22468"/>
    </source>
</evidence>
<feature type="binding site" evidence="8">
    <location>
        <position position="43"/>
    </location>
    <ligand>
        <name>substrate</name>
    </ligand>
</feature>
<dbReference type="Gene3D" id="1.20.120.1320">
    <property type="entry name" value="Aspartokinase, catalytic domain"/>
    <property type="match status" value="1"/>
</dbReference>
<dbReference type="AlphaFoldDB" id="A0A841RBD6"/>
<dbReference type="PANTHER" id="PTHR21499:SF59">
    <property type="entry name" value="ASPARTOKINASE"/>
    <property type="match status" value="1"/>
</dbReference>
<dbReference type="PANTHER" id="PTHR21499">
    <property type="entry name" value="ASPARTATE KINASE"/>
    <property type="match status" value="1"/>
</dbReference>
<comment type="similarity">
    <text evidence="2 9">Belongs to the aspartokinase family.</text>
</comment>
<evidence type="ECO:0000313" key="14">
    <source>
        <dbReference type="Proteomes" id="UP000587760"/>
    </source>
</evidence>
<feature type="domain" description="Aspartate/glutamate/uridylate kinase" evidence="11">
    <location>
        <begin position="1"/>
        <end position="283"/>
    </location>
</feature>
<dbReference type="InterPro" id="IPR001341">
    <property type="entry name" value="Asp_kinase"/>
</dbReference>
<dbReference type="Gene3D" id="3.30.70.260">
    <property type="match status" value="2"/>
</dbReference>
<sequence length="445" mass="48075">MIVLKFGGTSVENAERIDRILDIAEAQLDRAPVLVSSAMGKTTNKIEEIIVHAVEGDSEEAYRLTGEISDHHLNTAKEFLTGGNLESTYAAVSELMSQFSSLVKGLSLLHECSPRSRDALLSFGELLSTRLIAARALERGINTELLDSRDFVITDENFNSARPIGALTEKAVRDRVFPEPLKLIIAQGFISSTEKGVTTTLGRGGSDYSATIIGSALSAQEVQIWTDVDGIMTSDPRFVKGAKTIDSITYSEAGELAFFGAKVVHPATIQPAVKQQIPVLVKNSHNPQAPGTAILPAVNDKGVKAITGKREITVVSISSSNMLNAYGFLKNIFTIFDRYKTSVDLISTSEVSVSMTIENAESVEGIVKELEEMGTVTVESNKSIICLVGQELWKDSVFVSRVFGSLNGTPIRMISLGASDTNLSIVVPEEKLIGTIQSLHDEFFS</sequence>
<evidence type="ECO:0000256" key="1">
    <source>
        <dbReference type="ARBA" id="ARBA00004766"/>
    </source>
</evidence>
<dbReference type="InterPro" id="IPR001048">
    <property type="entry name" value="Asp/Glu/Uridylate_kinase"/>
</dbReference>
<comment type="pathway">
    <text evidence="10">Amino-acid biosynthesis; L-threonine biosynthesis; L-threonine from L-aspartate: step 1/5.</text>
</comment>
<keyword evidence="5 9" id="KW-0418">Kinase</keyword>
<dbReference type="Gene3D" id="3.40.1160.10">
    <property type="entry name" value="Acetylglutamate kinase-like"/>
    <property type="match status" value="1"/>
</dbReference>
<dbReference type="RefSeq" id="WP_184747263.1">
    <property type="nucleotide sequence ID" value="NZ_JACHGJ010000005.1"/>
</dbReference>
<reference evidence="13 14" key="1">
    <citation type="submission" date="2020-08" db="EMBL/GenBank/DDBJ databases">
        <title>Genomic Encyclopedia of Type Strains, Phase IV (KMG-IV): sequencing the most valuable type-strain genomes for metagenomic binning, comparative biology and taxonomic classification.</title>
        <authorList>
            <person name="Goeker M."/>
        </authorList>
    </citation>
    <scope>NUCLEOTIDE SEQUENCE [LARGE SCALE GENOMIC DNA]</scope>
    <source>
        <strain evidence="13 14">DSM 2461</strain>
    </source>
</reference>
<keyword evidence="3 9" id="KW-0808">Transferase</keyword>
<accession>A0A841RBD6</accession>
<evidence type="ECO:0000313" key="13">
    <source>
        <dbReference type="EMBL" id="MBB6481016.1"/>
    </source>
</evidence>
<dbReference type="Proteomes" id="UP000587760">
    <property type="component" value="Unassembled WGS sequence"/>
</dbReference>
<feature type="binding site" evidence="8">
    <location>
        <position position="237"/>
    </location>
    <ligand>
        <name>ATP</name>
        <dbReference type="ChEBI" id="CHEBI:30616"/>
    </ligand>
</feature>
<feature type="binding site" evidence="8">
    <location>
        <begin position="5"/>
        <end position="8"/>
    </location>
    <ligand>
        <name>ATP</name>
        <dbReference type="ChEBI" id="CHEBI:30616"/>
    </ligand>
</feature>
<dbReference type="NCBIfam" id="NF006570">
    <property type="entry name" value="PRK09084.1"/>
    <property type="match status" value="1"/>
</dbReference>
<feature type="domain" description="Aspartokinase ACT" evidence="12">
    <location>
        <begin position="385"/>
        <end position="443"/>
    </location>
</feature>
<comment type="pathway">
    <text evidence="1 10">Amino-acid biosynthesis; L-lysine biosynthesis via DAP pathway; (S)-tetrahydrodipicolinate from L-aspartate: step 1/4.</text>
</comment>
<dbReference type="UniPathway" id="UPA00050">
    <property type="reaction ID" value="UER00461"/>
</dbReference>
<dbReference type="GO" id="GO:0009088">
    <property type="term" value="P:threonine biosynthetic process"/>
    <property type="evidence" value="ECO:0007669"/>
    <property type="project" value="UniProtKB-UniPathway"/>
</dbReference>
<evidence type="ECO:0000256" key="5">
    <source>
        <dbReference type="ARBA" id="ARBA00022777"/>
    </source>
</evidence>
<dbReference type="InterPro" id="IPR036393">
    <property type="entry name" value="AceGlu_kinase-like_sf"/>
</dbReference>
<dbReference type="InterPro" id="IPR045865">
    <property type="entry name" value="ACT-like_dom_sf"/>
</dbReference>
<dbReference type="EMBL" id="JACHGJ010000005">
    <property type="protein sequence ID" value="MBB6481016.1"/>
    <property type="molecule type" value="Genomic_DNA"/>
</dbReference>
<dbReference type="NCBIfam" id="TIGR00657">
    <property type="entry name" value="asp_kinases"/>
    <property type="match status" value="1"/>
</dbReference>
<evidence type="ECO:0000256" key="9">
    <source>
        <dbReference type="RuleBase" id="RU003448"/>
    </source>
</evidence>
<dbReference type="PROSITE" id="PS00324">
    <property type="entry name" value="ASPARTOKINASE"/>
    <property type="match status" value="1"/>
</dbReference>
<proteinExistence type="inferred from homology"/>
<feature type="binding site" evidence="8">
    <location>
        <begin position="226"/>
        <end position="227"/>
    </location>
    <ligand>
        <name>ATP</name>
        <dbReference type="ChEBI" id="CHEBI:30616"/>
    </ligand>
</feature>
<evidence type="ECO:0000256" key="4">
    <source>
        <dbReference type="ARBA" id="ARBA00022741"/>
    </source>
</evidence>
<dbReference type="InterPro" id="IPR005260">
    <property type="entry name" value="Asp_kin_monofn"/>
</dbReference>
<dbReference type="UniPathway" id="UPA00051">
    <property type="reaction ID" value="UER00462"/>
</dbReference>
<dbReference type="GO" id="GO:0009090">
    <property type="term" value="P:homoserine biosynthetic process"/>
    <property type="evidence" value="ECO:0007669"/>
    <property type="project" value="TreeGrafter"/>
</dbReference>
<keyword evidence="4 8" id="KW-0547">Nucleotide-binding</keyword>
<comment type="caution">
    <text evidence="13">The sequence shown here is derived from an EMBL/GenBank/DDBJ whole genome shotgun (WGS) entry which is preliminary data.</text>
</comment>
<evidence type="ECO:0000256" key="3">
    <source>
        <dbReference type="ARBA" id="ARBA00022679"/>
    </source>
</evidence>
<dbReference type="SUPFAM" id="SSF55021">
    <property type="entry name" value="ACT-like"/>
    <property type="match status" value="2"/>
</dbReference>
<dbReference type="SUPFAM" id="SSF53633">
    <property type="entry name" value="Carbamate kinase-like"/>
    <property type="match status" value="1"/>
</dbReference>
<keyword evidence="10" id="KW-0028">Amino-acid biosynthesis</keyword>
<keyword evidence="14" id="KW-1185">Reference proteome</keyword>
<feature type="binding site" evidence="8">
    <location>
        <begin position="262"/>
        <end position="263"/>
    </location>
    <ligand>
        <name>ATP</name>
        <dbReference type="ChEBI" id="CHEBI:30616"/>
    </ligand>
</feature>
<evidence type="ECO:0000256" key="6">
    <source>
        <dbReference type="ARBA" id="ARBA00022840"/>
    </source>
</evidence>
<gene>
    <name evidence="13" type="ORF">HNR50_002689</name>
</gene>
<dbReference type="GO" id="GO:0005524">
    <property type="term" value="F:ATP binding"/>
    <property type="evidence" value="ECO:0007669"/>
    <property type="project" value="UniProtKB-KW"/>
</dbReference>
<dbReference type="Pfam" id="PF22468">
    <property type="entry name" value="ACT_9"/>
    <property type="match status" value="1"/>
</dbReference>
<comment type="catalytic activity">
    <reaction evidence="7 9">
        <text>L-aspartate + ATP = 4-phospho-L-aspartate + ADP</text>
        <dbReference type="Rhea" id="RHEA:23776"/>
        <dbReference type="ChEBI" id="CHEBI:29991"/>
        <dbReference type="ChEBI" id="CHEBI:30616"/>
        <dbReference type="ChEBI" id="CHEBI:57535"/>
        <dbReference type="ChEBI" id="CHEBI:456216"/>
        <dbReference type="EC" id="2.7.2.4"/>
    </reaction>
</comment>
<name>A0A841RBD6_9SPIO</name>
<dbReference type="CDD" id="cd04243">
    <property type="entry name" value="AAK_AK-HSDH-like"/>
    <property type="match status" value="1"/>
</dbReference>
<evidence type="ECO:0000256" key="7">
    <source>
        <dbReference type="ARBA" id="ARBA00047872"/>
    </source>
</evidence>
<evidence type="ECO:0000256" key="8">
    <source>
        <dbReference type="PIRSR" id="PIRSR000726-1"/>
    </source>
</evidence>
<evidence type="ECO:0000256" key="2">
    <source>
        <dbReference type="ARBA" id="ARBA00010122"/>
    </source>
</evidence>
<organism evidence="13 14">
    <name type="scientific">Spirochaeta isovalerica</name>
    <dbReference type="NCBI Taxonomy" id="150"/>
    <lineage>
        <taxon>Bacteria</taxon>
        <taxon>Pseudomonadati</taxon>
        <taxon>Spirochaetota</taxon>
        <taxon>Spirochaetia</taxon>
        <taxon>Spirochaetales</taxon>
        <taxon>Spirochaetaceae</taxon>
        <taxon>Spirochaeta</taxon>
    </lineage>
</organism>
<dbReference type="PIRSF" id="PIRSF000726">
    <property type="entry name" value="Asp_kin"/>
    <property type="match status" value="1"/>
</dbReference>
<dbReference type="GO" id="GO:0004072">
    <property type="term" value="F:aspartate kinase activity"/>
    <property type="evidence" value="ECO:0007669"/>
    <property type="project" value="UniProtKB-EC"/>
</dbReference>
<evidence type="ECO:0000256" key="10">
    <source>
        <dbReference type="RuleBase" id="RU004249"/>
    </source>
</evidence>
<feature type="binding site" evidence="8">
    <location>
        <position position="125"/>
    </location>
    <ligand>
        <name>substrate</name>
    </ligand>
</feature>
<evidence type="ECO:0000259" key="11">
    <source>
        <dbReference type="Pfam" id="PF00696"/>
    </source>
</evidence>
<dbReference type="UniPathway" id="UPA00034">
    <property type="reaction ID" value="UER00015"/>
</dbReference>
<dbReference type="InterPro" id="IPR042199">
    <property type="entry name" value="AsparK_Bifunc_asparK/hSer_DH"/>
</dbReference>
<keyword evidence="6 8" id="KW-0067">ATP-binding</keyword>